<evidence type="ECO:0000259" key="1">
    <source>
        <dbReference type="Pfam" id="PF21831"/>
    </source>
</evidence>
<gene>
    <name evidence="2" type="ORF">LL253_05725</name>
</gene>
<evidence type="ECO:0000313" key="3">
    <source>
        <dbReference type="Proteomes" id="UP001198830"/>
    </source>
</evidence>
<sequence>MGMLTPCNATQEAGRRMFEALWKRIFGTRAAKAEPQRPVPTEEAPYDPVTALRDQMRRDVLGGYFDDDAILTNAHDLFEEELPRPTLRREASAALREALAEHRAAEQGWTQMTDCDRLELAFAALEAEGIIARQNFTCCANCGASEIWEEIEAAQAEDIAVQGYAFFHMQDTEAAVEGHGLYMSYGACEQGEAAQIAVGYRIVAQLEAHGLETRWDGSWSQRIGVPMNWQKRRSAVLLEE</sequence>
<protein>
    <recommendedName>
        <fullName evidence="1">DUF6891 domain-containing protein</fullName>
    </recommendedName>
</protein>
<comment type="caution">
    <text evidence="2">The sequence shown here is derived from an EMBL/GenBank/DDBJ whole genome shotgun (WGS) entry which is preliminary data.</text>
</comment>
<reference evidence="2 3" key="1">
    <citation type="submission" date="2021-10" db="EMBL/GenBank/DDBJ databases">
        <title>The diversity and Nitrogen Metabolism of Culturable Nitrate-Utilizing Bacteria Within the Oxygen Minimum Zone of the Changjiang (Yangtze River)Estuary.</title>
        <authorList>
            <person name="Zhang D."/>
            <person name="Zheng J."/>
            <person name="Liu S."/>
            <person name="He W."/>
        </authorList>
    </citation>
    <scope>NUCLEOTIDE SEQUENCE [LARGE SCALE GENOMIC DNA]</scope>
    <source>
        <strain evidence="2 3">FXH275-2</strain>
    </source>
</reference>
<dbReference type="Proteomes" id="UP001198830">
    <property type="component" value="Unassembled WGS sequence"/>
</dbReference>
<proteinExistence type="predicted"/>
<organism evidence="2 3">
    <name type="scientific">Sphingobium soli</name>
    <dbReference type="NCBI Taxonomy" id="1591116"/>
    <lineage>
        <taxon>Bacteria</taxon>
        <taxon>Pseudomonadati</taxon>
        <taxon>Pseudomonadota</taxon>
        <taxon>Alphaproteobacteria</taxon>
        <taxon>Sphingomonadales</taxon>
        <taxon>Sphingomonadaceae</taxon>
        <taxon>Sphingobium</taxon>
    </lineage>
</organism>
<name>A0ABS8H264_9SPHN</name>
<evidence type="ECO:0000313" key="2">
    <source>
        <dbReference type="EMBL" id="MCC4232193.1"/>
    </source>
</evidence>
<dbReference type="InterPro" id="IPR054186">
    <property type="entry name" value="DUF6891"/>
</dbReference>
<accession>A0ABS8H264</accession>
<keyword evidence="3" id="KW-1185">Reference proteome</keyword>
<feature type="domain" description="DUF6891" evidence="1">
    <location>
        <begin position="50"/>
        <end position="233"/>
    </location>
</feature>
<dbReference type="Pfam" id="PF21831">
    <property type="entry name" value="DUF6891"/>
    <property type="match status" value="1"/>
</dbReference>
<dbReference type="EMBL" id="JAJGNP010000003">
    <property type="protein sequence ID" value="MCC4232193.1"/>
    <property type="molecule type" value="Genomic_DNA"/>
</dbReference>